<accession>A0A084SZP5</accession>
<dbReference type="SMART" id="SM00382">
    <property type="entry name" value="AAA"/>
    <property type="match status" value="1"/>
</dbReference>
<dbReference type="SUPFAM" id="SSF52540">
    <property type="entry name" value="P-loop containing nucleoside triphosphate hydrolases"/>
    <property type="match status" value="1"/>
</dbReference>
<proteinExistence type="predicted"/>
<dbReference type="GO" id="GO:0005524">
    <property type="term" value="F:ATP binding"/>
    <property type="evidence" value="ECO:0007669"/>
    <property type="project" value="InterPro"/>
</dbReference>
<dbReference type="InterPro" id="IPR003593">
    <property type="entry name" value="AAA+_ATPase"/>
</dbReference>
<evidence type="ECO:0000313" key="2">
    <source>
        <dbReference type="EMBL" id="KFA93930.1"/>
    </source>
</evidence>
<evidence type="ECO:0000259" key="1">
    <source>
        <dbReference type="SMART" id="SM00382"/>
    </source>
</evidence>
<dbReference type="PANTHER" id="PTHR43581">
    <property type="entry name" value="ATP/GTP PHOSPHATASE"/>
    <property type="match status" value="1"/>
</dbReference>
<dbReference type="InterPro" id="IPR003959">
    <property type="entry name" value="ATPase_AAA_core"/>
</dbReference>
<dbReference type="Pfam" id="PF13304">
    <property type="entry name" value="AAA_21"/>
    <property type="match status" value="1"/>
</dbReference>
<comment type="caution">
    <text evidence="2">The sequence shown here is derived from an EMBL/GenBank/DDBJ whole genome shotgun (WGS) entry which is preliminary data.</text>
</comment>
<feature type="domain" description="AAA+ ATPase" evidence="1">
    <location>
        <begin position="191"/>
        <end position="411"/>
    </location>
</feature>
<dbReference type="GO" id="GO:0016887">
    <property type="term" value="F:ATP hydrolysis activity"/>
    <property type="evidence" value="ECO:0007669"/>
    <property type="project" value="InterPro"/>
</dbReference>
<dbReference type="Proteomes" id="UP000028547">
    <property type="component" value="Unassembled WGS sequence"/>
</dbReference>
<dbReference type="AlphaFoldDB" id="A0A084SZP5"/>
<dbReference type="Gene3D" id="3.40.50.300">
    <property type="entry name" value="P-loop containing nucleotide triphosphate hydrolases"/>
    <property type="match status" value="1"/>
</dbReference>
<evidence type="ECO:0000313" key="3">
    <source>
        <dbReference type="Proteomes" id="UP000028547"/>
    </source>
</evidence>
<reference evidence="2 3" key="1">
    <citation type="submission" date="2014-07" db="EMBL/GenBank/DDBJ databases">
        <title>Draft Genome Sequence of Gephyronic Acid Producer, Cystobacter violaceus Strain Cb vi76.</title>
        <authorList>
            <person name="Stevens D.C."/>
            <person name="Young J."/>
            <person name="Carmichael R."/>
            <person name="Tan J."/>
            <person name="Taylor R.E."/>
        </authorList>
    </citation>
    <scope>NUCLEOTIDE SEQUENCE [LARGE SCALE GENOMIC DNA]</scope>
    <source>
        <strain evidence="2 3">Cb vi76</strain>
    </source>
</reference>
<dbReference type="PANTHER" id="PTHR43581:SF4">
    <property type="entry name" value="ATP_GTP PHOSPHATASE"/>
    <property type="match status" value="1"/>
</dbReference>
<dbReference type="InterPro" id="IPR027417">
    <property type="entry name" value="P-loop_NTPase"/>
</dbReference>
<sequence length="492" mass="55950">MHFESEQWRYLAPFQQYPCVVLERGTPWNDFGHVTRFTAWFCPEPGRDIRLGFVKILQRGQMRTELPRVFTRLDEDFCSLGQDMGFYDRVRELGPALAREILEGLRDVALSPSHREAFENERGYGLSLLRSSSALLALREAHSIFGAPAEGFVPSSAGAPQPPSFSYRVRLDGFDLMHELEIGFQVRDEWLGRMVALVGRNGTGKTVLMAKLAHALSGFLSEEDTGLSPAKPPVSQVITISYSPFDTFIRPRHQPGVSYVYCGLRDPGDKVDLKWALSAFDDAMESLHEQGRWEVWRRLLEKSGILEELPSSTNVAEYPGRLSAWIQQQSSGHKVVLLILARVFASIQRRSVLLFDEPETHLHPHLLSALMRLLHLLLHEYDSYAIVATHSPIVLQELPARDIRIIEREGNIPFVTRYPGESFGENLTEIVNTAFRVDEKSKNYFHILRQLVNEKSNRDDVAALFDRRLNLNVRMALHALTTDSEAQDDDEP</sequence>
<dbReference type="EMBL" id="JPMI01000033">
    <property type="protein sequence ID" value="KFA93930.1"/>
    <property type="molecule type" value="Genomic_DNA"/>
</dbReference>
<gene>
    <name evidence="2" type="ORF">Q664_06130</name>
</gene>
<organism evidence="2 3">
    <name type="scientific">Archangium violaceum Cb vi76</name>
    <dbReference type="NCBI Taxonomy" id="1406225"/>
    <lineage>
        <taxon>Bacteria</taxon>
        <taxon>Pseudomonadati</taxon>
        <taxon>Myxococcota</taxon>
        <taxon>Myxococcia</taxon>
        <taxon>Myxococcales</taxon>
        <taxon>Cystobacterineae</taxon>
        <taxon>Archangiaceae</taxon>
        <taxon>Archangium</taxon>
    </lineage>
</organism>
<protein>
    <recommendedName>
        <fullName evidence="1">AAA+ ATPase domain-containing protein</fullName>
    </recommendedName>
</protein>
<dbReference type="RefSeq" id="WP_043390809.1">
    <property type="nucleotide sequence ID" value="NZ_JPMI01000033.1"/>
</dbReference>
<dbReference type="InterPro" id="IPR051396">
    <property type="entry name" value="Bact_Antivir_Def_Nuclease"/>
</dbReference>
<name>A0A084SZP5_9BACT</name>